<proteinExistence type="predicted"/>
<accession>A0A2J8Q187</accession>
<sequence length="95" mass="11007">MAKERGLISPSDFAQLQKYMESSSVALSSVLLRCAHDWKWEEWEMGRCQKKIRIYHSLTGLHCARSRLSTHLRYTWTACSSSQRRGVKSDSTKKV</sequence>
<feature type="non-terminal residue" evidence="2">
    <location>
        <position position="95"/>
    </location>
</feature>
<dbReference type="Proteomes" id="UP000236370">
    <property type="component" value="Unassembled WGS sequence"/>
</dbReference>
<dbReference type="InterPro" id="IPR038199">
    <property type="entry name" value="DGK_typeI_N_sf"/>
</dbReference>
<evidence type="ECO:0000313" key="3">
    <source>
        <dbReference type="Proteomes" id="UP000236370"/>
    </source>
</evidence>
<dbReference type="Gene3D" id="1.10.238.110">
    <property type="entry name" value="Diacylglycerol kinase alpha"/>
    <property type="match status" value="1"/>
</dbReference>
<dbReference type="InterPro" id="IPR011992">
    <property type="entry name" value="EF-hand-dom_pair"/>
</dbReference>
<dbReference type="SUPFAM" id="SSF47473">
    <property type="entry name" value="EF-hand"/>
    <property type="match status" value="1"/>
</dbReference>
<name>A0A2J8Q187_PANTR</name>
<dbReference type="EMBL" id="NBAG03000092">
    <property type="protein sequence ID" value="PNI90052.1"/>
    <property type="molecule type" value="Genomic_DNA"/>
</dbReference>
<reference evidence="2 3" key="1">
    <citation type="submission" date="2017-12" db="EMBL/GenBank/DDBJ databases">
        <title>High-resolution comparative analysis of great ape genomes.</title>
        <authorList>
            <person name="Pollen A."/>
            <person name="Hastie A."/>
            <person name="Hormozdiari F."/>
            <person name="Dougherty M."/>
            <person name="Liu R."/>
            <person name="Chaisson M."/>
            <person name="Hoppe E."/>
            <person name="Hill C."/>
            <person name="Pang A."/>
            <person name="Hillier L."/>
            <person name="Baker C."/>
            <person name="Armstrong J."/>
            <person name="Shendure J."/>
            <person name="Paten B."/>
            <person name="Wilson R."/>
            <person name="Chao H."/>
            <person name="Schneider V."/>
            <person name="Ventura M."/>
            <person name="Kronenberg Z."/>
            <person name="Murali S."/>
            <person name="Gordon D."/>
            <person name="Cantsilieris S."/>
            <person name="Munson K."/>
            <person name="Nelson B."/>
            <person name="Raja A."/>
            <person name="Underwood J."/>
            <person name="Diekhans M."/>
            <person name="Fiddes I."/>
            <person name="Haussler D."/>
            <person name="Eichler E."/>
        </authorList>
    </citation>
    <scope>NUCLEOTIDE SEQUENCE [LARGE SCALE GENOMIC DNA]</scope>
    <source>
        <strain evidence="2">Yerkes chimp pedigree #C0471</strain>
    </source>
</reference>
<gene>
    <name evidence="2" type="ORF">CK820_G0046577</name>
</gene>
<evidence type="ECO:0000313" key="2">
    <source>
        <dbReference type="EMBL" id="PNI90052.1"/>
    </source>
</evidence>
<organism evidence="2 3">
    <name type="scientific">Pan troglodytes</name>
    <name type="common">Chimpanzee</name>
    <dbReference type="NCBI Taxonomy" id="9598"/>
    <lineage>
        <taxon>Eukaryota</taxon>
        <taxon>Metazoa</taxon>
        <taxon>Chordata</taxon>
        <taxon>Craniata</taxon>
        <taxon>Vertebrata</taxon>
        <taxon>Euteleostomi</taxon>
        <taxon>Mammalia</taxon>
        <taxon>Eutheria</taxon>
        <taxon>Euarchontoglires</taxon>
        <taxon>Primates</taxon>
        <taxon>Haplorrhini</taxon>
        <taxon>Catarrhini</taxon>
        <taxon>Hominidae</taxon>
        <taxon>Pan</taxon>
    </lineage>
</organism>
<dbReference type="InterPro" id="IPR029477">
    <property type="entry name" value="DAG_kinase_typeI_N"/>
</dbReference>
<protein>
    <submittedName>
        <fullName evidence="2">DGKA isoform 7</fullName>
    </submittedName>
</protein>
<comment type="caution">
    <text evidence="2">The sequence shown here is derived from an EMBL/GenBank/DDBJ whole genome shotgun (WGS) entry which is preliminary data.</text>
</comment>
<evidence type="ECO:0000259" key="1">
    <source>
        <dbReference type="Pfam" id="PF14513"/>
    </source>
</evidence>
<dbReference type="Pfam" id="PF14513">
    <property type="entry name" value="DAG_kinase_N"/>
    <property type="match status" value="1"/>
</dbReference>
<feature type="domain" description="Diacylglycerol kinase type I N-terminal" evidence="1">
    <location>
        <begin position="6"/>
        <end position="38"/>
    </location>
</feature>
<dbReference type="AlphaFoldDB" id="A0A2J8Q187"/>